<proteinExistence type="predicted"/>
<evidence type="ECO:0000256" key="1">
    <source>
        <dbReference type="SAM" id="MobiDB-lite"/>
    </source>
</evidence>
<gene>
    <name evidence="2" type="ORF">GCM10009717_11540</name>
</gene>
<dbReference type="Proteomes" id="UP001499954">
    <property type="component" value="Unassembled WGS sequence"/>
</dbReference>
<comment type="caution">
    <text evidence="2">The sequence shown here is derived from an EMBL/GenBank/DDBJ whole genome shotgun (WGS) entry which is preliminary data.</text>
</comment>
<feature type="compositionally biased region" description="Polar residues" evidence="1">
    <location>
        <begin position="1"/>
        <end position="34"/>
    </location>
</feature>
<organism evidence="2 3">
    <name type="scientific">Agromyces allii</name>
    <dbReference type="NCBI Taxonomy" id="393607"/>
    <lineage>
        <taxon>Bacteria</taxon>
        <taxon>Bacillati</taxon>
        <taxon>Actinomycetota</taxon>
        <taxon>Actinomycetes</taxon>
        <taxon>Micrococcales</taxon>
        <taxon>Microbacteriaceae</taxon>
        <taxon>Agromyces</taxon>
    </lineage>
</organism>
<dbReference type="EMBL" id="BAAAMK010000002">
    <property type="protein sequence ID" value="GAA1946939.1"/>
    <property type="molecule type" value="Genomic_DNA"/>
</dbReference>
<name>A0ABN2Q975_9MICO</name>
<feature type="region of interest" description="Disordered" evidence="1">
    <location>
        <begin position="1"/>
        <end position="36"/>
    </location>
</feature>
<protein>
    <submittedName>
        <fullName evidence="2">Uncharacterized protein</fullName>
    </submittedName>
</protein>
<sequence>MQSWTTRTVKSAASSRSVVNHPTQRQVTAMTQPSDDTRLEESAFVDELSPTTSAIVVLGYN</sequence>
<keyword evidence="3" id="KW-1185">Reference proteome</keyword>
<evidence type="ECO:0000313" key="2">
    <source>
        <dbReference type="EMBL" id="GAA1946939.1"/>
    </source>
</evidence>
<accession>A0ABN2Q975</accession>
<reference evidence="2 3" key="1">
    <citation type="journal article" date="2019" name="Int. J. Syst. Evol. Microbiol.">
        <title>The Global Catalogue of Microorganisms (GCM) 10K type strain sequencing project: providing services to taxonomists for standard genome sequencing and annotation.</title>
        <authorList>
            <consortium name="The Broad Institute Genomics Platform"/>
            <consortium name="The Broad Institute Genome Sequencing Center for Infectious Disease"/>
            <person name="Wu L."/>
            <person name="Ma J."/>
        </authorList>
    </citation>
    <scope>NUCLEOTIDE SEQUENCE [LARGE SCALE GENOMIC DNA]</scope>
    <source>
        <strain evidence="2 3">JCM 13584</strain>
    </source>
</reference>
<evidence type="ECO:0000313" key="3">
    <source>
        <dbReference type="Proteomes" id="UP001499954"/>
    </source>
</evidence>